<dbReference type="PROSITE" id="PS51782">
    <property type="entry name" value="LYSM"/>
    <property type="match status" value="2"/>
</dbReference>
<accession>A0A939BP94</accession>
<dbReference type="AlphaFoldDB" id="A0A939BP94"/>
<dbReference type="CDD" id="cd12797">
    <property type="entry name" value="M23_peptidase"/>
    <property type="match status" value="1"/>
</dbReference>
<gene>
    <name evidence="2" type="ORF">JOD01_001809</name>
</gene>
<dbReference type="InterPro" id="IPR050570">
    <property type="entry name" value="Cell_wall_metabolism_enzyme"/>
</dbReference>
<dbReference type="InterPro" id="IPR018392">
    <property type="entry name" value="LysM"/>
</dbReference>
<dbReference type="Gene3D" id="3.10.350.10">
    <property type="entry name" value="LysM domain"/>
    <property type="match status" value="2"/>
</dbReference>
<dbReference type="Pfam" id="PF01551">
    <property type="entry name" value="Peptidase_M23"/>
    <property type="match status" value="1"/>
</dbReference>
<keyword evidence="3" id="KW-1185">Reference proteome</keyword>
<keyword evidence="2" id="KW-0378">Hydrolase</keyword>
<dbReference type="Gene3D" id="2.70.70.10">
    <property type="entry name" value="Glucose Permease (Domain IIA)"/>
    <property type="match status" value="1"/>
</dbReference>
<evidence type="ECO:0000313" key="3">
    <source>
        <dbReference type="Proteomes" id="UP000717624"/>
    </source>
</evidence>
<dbReference type="EMBL" id="JAFBEB010000005">
    <property type="protein sequence ID" value="MBM7590205.1"/>
    <property type="molecule type" value="Genomic_DNA"/>
</dbReference>
<dbReference type="Pfam" id="PF01476">
    <property type="entry name" value="LysM"/>
    <property type="match status" value="2"/>
</dbReference>
<protein>
    <submittedName>
        <fullName evidence="2">Murein DD-endopeptidase MepM/ murein hydrolase activator NlpD</fullName>
    </submittedName>
</protein>
<dbReference type="RefSeq" id="WP_204517951.1">
    <property type="nucleotide sequence ID" value="NZ_BAABIN010000020.1"/>
</dbReference>
<dbReference type="PANTHER" id="PTHR21666">
    <property type="entry name" value="PEPTIDASE-RELATED"/>
    <property type="match status" value="1"/>
</dbReference>
<dbReference type="SUPFAM" id="SSF51261">
    <property type="entry name" value="Duplicated hybrid motif"/>
    <property type="match status" value="1"/>
</dbReference>
<dbReference type="SMART" id="SM00257">
    <property type="entry name" value="LysM"/>
    <property type="match status" value="2"/>
</dbReference>
<comment type="caution">
    <text evidence="2">The sequence shown here is derived from an EMBL/GenBank/DDBJ whole genome shotgun (WGS) entry which is preliminary data.</text>
</comment>
<dbReference type="InterPro" id="IPR036779">
    <property type="entry name" value="LysM_dom_sf"/>
</dbReference>
<evidence type="ECO:0000259" key="1">
    <source>
        <dbReference type="PROSITE" id="PS51782"/>
    </source>
</evidence>
<name>A0A939BP94_9BACL</name>
<evidence type="ECO:0000313" key="2">
    <source>
        <dbReference type="EMBL" id="MBM7590205.1"/>
    </source>
</evidence>
<dbReference type="GO" id="GO:0004222">
    <property type="term" value="F:metalloendopeptidase activity"/>
    <property type="evidence" value="ECO:0007669"/>
    <property type="project" value="TreeGrafter"/>
</dbReference>
<reference evidence="2" key="1">
    <citation type="submission" date="2021-01" db="EMBL/GenBank/DDBJ databases">
        <title>Genomic Encyclopedia of Type Strains, Phase IV (KMG-IV): sequencing the most valuable type-strain genomes for metagenomic binning, comparative biology and taxonomic classification.</title>
        <authorList>
            <person name="Goeker M."/>
        </authorList>
    </citation>
    <scope>NUCLEOTIDE SEQUENCE</scope>
    <source>
        <strain evidence="2">DSM 25523</strain>
    </source>
</reference>
<sequence length="302" mass="34188">MEIYDSDLPSNWSSQEEAKRSVVEQTLLQTFNPYAALQDTKPQNAVQNTVITYMVQPGDTLSEIAYKYGVDLKDLIEENRLNNPNMVGIGIKLNIRRNEIAHTVARDETLDSIARRYQVRKELLIDRNPLLRLMPDNLYVGQTVYVPLPVSRPLLAGNVQLRKQMAQLASRKATRSRTMDWPIDSPTITSGFGSRWGKMHKGLDLWNQAEEQTPIRAAREGTVVQAGANNGGYGFLVVLDHRDGLQTFYAHMRKISVYVGQIVNRGDVLGYMGNTGDSTGYHLHFEVRQDNVPVNPLRYLSR</sequence>
<dbReference type="PANTHER" id="PTHR21666:SF270">
    <property type="entry name" value="MUREIN HYDROLASE ACTIVATOR ENVC"/>
    <property type="match status" value="1"/>
</dbReference>
<dbReference type="InterPro" id="IPR016047">
    <property type="entry name" value="M23ase_b-sheet_dom"/>
</dbReference>
<dbReference type="InterPro" id="IPR011055">
    <property type="entry name" value="Dup_hybrid_motif"/>
</dbReference>
<feature type="domain" description="LysM" evidence="1">
    <location>
        <begin position="100"/>
        <end position="146"/>
    </location>
</feature>
<dbReference type="Proteomes" id="UP000717624">
    <property type="component" value="Unassembled WGS sequence"/>
</dbReference>
<dbReference type="CDD" id="cd00118">
    <property type="entry name" value="LysM"/>
    <property type="match status" value="2"/>
</dbReference>
<organism evidence="2 3">
    <name type="scientific">Brevibacillus fulvus</name>
    <dbReference type="NCBI Taxonomy" id="1125967"/>
    <lineage>
        <taxon>Bacteria</taxon>
        <taxon>Bacillati</taxon>
        <taxon>Bacillota</taxon>
        <taxon>Bacilli</taxon>
        <taxon>Bacillales</taxon>
        <taxon>Paenibacillaceae</taxon>
        <taxon>Brevibacillus</taxon>
    </lineage>
</organism>
<feature type="domain" description="LysM" evidence="1">
    <location>
        <begin position="51"/>
        <end position="95"/>
    </location>
</feature>
<proteinExistence type="predicted"/>